<gene>
    <name evidence="9" type="ORF">GO816_07255</name>
</gene>
<evidence type="ECO:0000259" key="7">
    <source>
        <dbReference type="Pfam" id="PF06271"/>
    </source>
</evidence>
<evidence type="ECO:0000256" key="2">
    <source>
        <dbReference type="ARBA" id="ARBA00022475"/>
    </source>
</evidence>
<feature type="domain" description="GYF" evidence="8">
    <location>
        <begin position="49"/>
        <end position="91"/>
    </location>
</feature>
<evidence type="ECO:0000256" key="4">
    <source>
        <dbReference type="ARBA" id="ARBA00022989"/>
    </source>
</evidence>
<evidence type="ECO:0000313" key="10">
    <source>
        <dbReference type="Proteomes" id="UP000434850"/>
    </source>
</evidence>
<evidence type="ECO:0000256" key="1">
    <source>
        <dbReference type="ARBA" id="ARBA00004651"/>
    </source>
</evidence>
<comment type="caution">
    <text evidence="9">The sequence shown here is derived from an EMBL/GenBank/DDBJ whole genome shotgun (WGS) entry which is preliminary data.</text>
</comment>
<accession>A0A6I4IBK0</accession>
<name>A0A6I4IBK0_9SPHI</name>
<protein>
    <recommendedName>
        <fullName evidence="11">RDD family protein</fullName>
    </recommendedName>
</protein>
<evidence type="ECO:0000256" key="6">
    <source>
        <dbReference type="SAM" id="Phobius"/>
    </source>
</evidence>
<dbReference type="InterPro" id="IPR010432">
    <property type="entry name" value="RDD"/>
</dbReference>
<comment type="subcellular location">
    <subcellularLocation>
        <location evidence="1">Cell membrane</location>
        <topology evidence="1">Multi-pass membrane protein</topology>
    </subcellularLocation>
</comment>
<keyword evidence="4 6" id="KW-1133">Transmembrane helix</keyword>
<dbReference type="InterPro" id="IPR025640">
    <property type="entry name" value="GYF_2"/>
</dbReference>
<organism evidence="9 10">
    <name type="scientific">Mucilaginibacter aquatilis</name>
    <dbReference type="NCBI Taxonomy" id="1517760"/>
    <lineage>
        <taxon>Bacteria</taxon>
        <taxon>Pseudomonadati</taxon>
        <taxon>Bacteroidota</taxon>
        <taxon>Sphingobacteriia</taxon>
        <taxon>Sphingobacteriales</taxon>
        <taxon>Sphingobacteriaceae</taxon>
        <taxon>Mucilaginibacter</taxon>
    </lineage>
</organism>
<dbReference type="OrthoDB" id="9793824at2"/>
<dbReference type="GO" id="GO:0005886">
    <property type="term" value="C:plasma membrane"/>
    <property type="evidence" value="ECO:0007669"/>
    <property type="project" value="UniProtKB-SubCell"/>
</dbReference>
<feature type="transmembrane region" description="Helical" evidence="6">
    <location>
        <begin position="209"/>
        <end position="228"/>
    </location>
</feature>
<dbReference type="PANTHER" id="PTHR36115:SF4">
    <property type="entry name" value="MEMBRANE PROTEIN"/>
    <property type="match status" value="1"/>
</dbReference>
<dbReference type="InterPro" id="IPR051791">
    <property type="entry name" value="Pra-immunoreactive"/>
</dbReference>
<dbReference type="Pfam" id="PF14237">
    <property type="entry name" value="GYF_2"/>
    <property type="match status" value="1"/>
</dbReference>
<dbReference type="Proteomes" id="UP000434850">
    <property type="component" value="Unassembled WGS sequence"/>
</dbReference>
<reference evidence="9 10" key="1">
    <citation type="submission" date="2019-12" db="EMBL/GenBank/DDBJ databases">
        <title>Mucilaginibacter sp. HME9299 genome sequencing and assembly.</title>
        <authorList>
            <person name="Kang H."/>
            <person name="Kim H."/>
            <person name="Joh K."/>
        </authorList>
    </citation>
    <scope>NUCLEOTIDE SEQUENCE [LARGE SCALE GENOMIC DNA]</scope>
    <source>
        <strain evidence="9 10">HME9299</strain>
    </source>
</reference>
<keyword evidence="5 6" id="KW-0472">Membrane</keyword>
<evidence type="ECO:0000256" key="3">
    <source>
        <dbReference type="ARBA" id="ARBA00022692"/>
    </source>
</evidence>
<keyword evidence="10" id="KW-1185">Reference proteome</keyword>
<keyword evidence="2" id="KW-1003">Cell membrane</keyword>
<proteinExistence type="predicted"/>
<feature type="transmembrane region" description="Helical" evidence="6">
    <location>
        <begin position="158"/>
        <end position="179"/>
    </location>
</feature>
<keyword evidence="3 6" id="KW-0812">Transmembrane</keyword>
<evidence type="ECO:0008006" key="11">
    <source>
        <dbReference type="Google" id="ProtNLM"/>
    </source>
</evidence>
<dbReference type="Pfam" id="PF06271">
    <property type="entry name" value="RDD"/>
    <property type="match status" value="1"/>
</dbReference>
<dbReference type="AlphaFoldDB" id="A0A6I4IBK0"/>
<feature type="domain" description="RDD" evidence="7">
    <location>
        <begin position="110"/>
        <end position="240"/>
    </location>
</feature>
<sequence length="250" mass="28872">MGLRLQEQAFFGRRQYQVRRKYCGLCHEFVIEHVTLPRLRRSVFMDEFFVKDEKGEKGPFTFDELTDGRLEPDDLVRTPGSEWERAADLDGFSEYFRFEGYFFPTETNLAGFGIRFLAFFIDHFAISFVIGIGLNIFADKLPYKITEWDVKNVDLMLWLQEIYAVGLIVYNIVLCSLPLSSTLGQYLCRLVVVDANGQKISVLKAVIRGLAKLLSIGLYGLGTVSIFFTQYRQSLHDILARTYVIRRDVL</sequence>
<evidence type="ECO:0000313" key="9">
    <source>
        <dbReference type="EMBL" id="MVN90916.1"/>
    </source>
</evidence>
<dbReference type="EMBL" id="WQLA01000002">
    <property type="protein sequence ID" value="MVN90916.1"/>
    <property type="molecule type" value="Genomic_DNA"/>
</dbReference>
<dbReference type="PANTHER" id="PTHR36115">
    <property type="entry name" value="PROLINE-RICH ANTIGEN HOMOLOG-RELATED"/>
    <property type="match status" value="1"/>
</dbReference>
<feature type="transmembrane region" description="Helical" evidence="6">
    <location>
        <begin position="116"/>
        <end position="138"/>
    </location>
</feature>
<evidence type="ECO:0000256" key="5">
    <source>
        <dbReference type="ARBA" id="ARBA00023136"/>
    </source>
</evidence>
<evidence type="ECO:0000259" key="8">
    <source>
        <dbReference type="Pfam" id="PF14237"/>
    </source>
</evidence>